<dbReference type="CDD" id="cd09872">
    <property type="entry name" value="PIN_Sll0205-like"/>
    <property type="match status" value="1"/>
</dbReference>
<sequence length="128" mass="14531">MRCLLDTHTLLWWFFDDPKLSILARETISAPDNDIFVSAASAWEIATKYRIGKLPEAGDITQQLSAYIRRARFTELSISVEHALLAGNLPGPHRDPFDRMLMSQATILSIPLITTDPVFRDYGVQVIW</sequence>
<evidence type="ECO:0000313" key="2">
    <source>
        <dbReference type="EMBL" id="ETX06532.1"/>
    </source>
</evidence>
<dbReference type="Pfam" id="PF01850">
    <property type="entry name" value="PIN"/>
    <property type="match status" value="1"/>
</dbReference>
<dbReference type="AlphaFoldDB" id="W4MA70"/>
<comment type="caution">
    <text evidence="2">The sequence shown here is derived from an EMBL/GenBank/DDBJ whole genome shotgun (WGS) entry which is preliminary data.</text>
</comment>
<reference evidence="2 3" key="1">
    <citation type="journal article" date="2014" name="Nature">
        <title>An environmental bacterial taxon with a large and distinct metabolic repertoire.</title>
        <authorList>
            <person name="Wilson M.C."/>
            <person name="Mori T."/>
            <person name="Ruckert C."/>
            <person name="Uria A.R."/>
            <person name="Helf M.J."/>
            <person name="Takada K."/>
            <person name="Gernert C."/>
            <person name="Steffens U.A."/>
            <person name="Heycke N."/>
            <person name="Schmitt S."/>
            <person name="Rinke C."/>
            <person name="Helfrich E.J."/>
            <person name="Brachmann A.O."/>
            <person name="Gurgui C."/>
            <person name="Wakimoto T."/>
            <person name="Kracht M."/>
            <person name="Crusemann M."/>
            <person name="Hentschel U."/>
            <person name="Abe I."/>
            <person name="Matsunaga S."/>
            <person name="Kalinowski J."/>
            <person name="Takeyama H."/>
            <person name="Piel J."/>
        </authorList>
    </citation>
    <scope>NUCLEOTIDE SEQUENCE [LARGE SCALE GENOMIC DNA]</scope>
    <source>
        <strain evidence="3">TSY2</strain>
    </source>
</reference>
<dbReference type="InterPro" id="IPR002716">
    <property type="entry name" value="PIN_dom"/>
</dbReference>
<dbReference type="InterPro" id="IPR041705">
    <property type="entry name" value="PIN_Sll0205"/>
</dbReference>
<dbReference type="Proteomes" id="UP000019140">
    <property type="component" value="Unassembled WGS sequence"/>
</dbReference>
<dbReference type="Gene3D" id="3.40.50.1010">
    <property type="entry name" value="5'-nuclease"/>
    <property type="match status" value="1"/>
</dbReference>
<dbReference type="InterPro" id="IPR029060">
    <property type="entry name" value="PIN-like_dom_sf"/>
</dbReference>
<dbReference type="PANTHER" id="PTHR36173:SF2">
    <property type="entry name" value="RIBONUCLEASE VAPC16"/>
    <property type="match status" value="1"/>
</dbReference>
<dbReference type="PATRIC" id="fig|1429439.4.peg.2818"/>
<protein>
    <submittedName>
        <fullName evidence="2">Twitching motility protein PilT</fullName>
    </submittedName>
</protein>
<keyword evidence="3" id="KW-1185">Reference proteome</keyword>
<name>W4MA70_9BACT</name>
<proteinExistence type="predicted"/>
<dbReference type="InterPro" id="IPR052919">
    <property type="entry name" value="TA_system_RNase"/>
</dbReference>
<dbReference type="PANTHER" id="PTHR36173">
    <property type="entry name" value="RIBONUCLEASE VAPC16-RELATED"/>
    <property type="match status" value="1"/>
</dbReference>
<dbReference type="SUPFAM" id="SSF88723">
    <property type="entry name" value="PIN domain-like"/>
    <property type="match status" value="1"/>
</dbReference>
<feature type="domain" description="PIN" evidence="1">
    <location>
        <begin position="4"/>
        <end position="123"/>
    </location>
</feature>
<dbReference type="HOGENOM" id="CLU_129890_0_1_7"/>
<evidence type="ECO:0000259" key="1">
    <source>
        <dbReference type="Pfam" id="PF01850"/>
    </source>
</evidence>
<accession>W4MA70</accession>
<evidence type="ECO:0000313" key="3">
    <source>
        <dbReference type="Proteomes" id="UP000019140"/>
    </source>
</evidence>
<gene>
    <name evidence="2" type="ORF">ETSY2_16590</name>
</gene>
<organism evidence="2 3">
    <name type="scientific">Candidatus Entotheonella gemina</name>
    <dbReference type="NCBI Taxonomy" id="1429439"/>
    <lineage>
        <taxon>Bacteria</taxon>
        <taxon>Pseudomonadati</taxon>
        <taxon>Nitrospinota/Tectimicrobiota group</taxon>
        <taxon>Candidatus Tectimicrobiota</taxon>
        <taxon>Candidatus Entotheonellia</taxon>
        <taxon>Candidatus Entotheonellales</taxon>
        <taxon>Candidatus Entotheonellaceae</taxon>
        <taxon>Candidatus Entotheonella</taxon>
    </lineage>
</organism>
<dbReference type="EMBL" id="AZHX01000674">
    <property type="protein sequence ID" value="ETX06532.1"/>
    <property type="molecule type" value="Genomic_DNA"/>
</dbReference>